<evidence type="ECO:0000256" key="1">
    <source>
        <dbReference type="SAM" id="MobiDB-lite"/>
    </source>
</evidence>
<sequence length="96" mass="10380">MATVSLSERQQELLKAVCEVMKTDIDWTKVAELANMKTPKYARDQWALLRTKIVAVKKGGDDNSQEADGEGDTASKGSGKKNPAGGKRKKGKLTAT</sequence>
<dbReference type="Proteomes" id="UP001324427">
    <property type="component" value="Unassembled WGS sequence"/>
</dbReference>
<keyword evidence="3" id="KW-1185">Reference proteome</keyword>
<comment type="caution">
    <text evidence="2">The sequence shown here is derived from an EMBL/GenBank/DDBJ whole genome shotgun (WGS) entry which is preliminary data.</text>
</comment>
<name>A0AAV9JFM5_9PEZI</name>
<reference evidence="2 3" key="1">
    <citation type="submission" date="2021-11" db="EMBL/GenBank/DDBJ databases">
        <title>Black yeast isolated from Biological Soil Crust.</title>
        <authorList>
            <person name="Kurbessoian T."/>
        </authorList>
    </citation>
    <scope>NUCLEOTIDE SEQUENCE [LARGE SCALE GENOMIC DNA]</scope>
    <source>
        <strain evidence="2 3">CCFEE 5522</strain>
    </source>
</reference>
<evidence type="ECO:0000313" key="2">
    <source>
        <dbReference type="EMBL" id="KAK4543572.1"/>
    </source>
</evidence>
<evidence type="ECO:0008006" key="4">
    <source>
        <dbReference type="Google" id="ProtNLM"/>
    </source>
</evidence>
<evidence type="ECO:0000313" key="3">
    <source>
        <dbReference type="Proteomes" id="UP001324427"/>
    </source>
</evidence>
<dbReference type="EMBL" id="JAVFHQ010000031">
    <property type="protein sequence ID" value="KAK4543572.1"/>
    <property type="molecule type" value="Genomic_DNA"/>
</dbReference>
<protein>
    <recommendedName>
        <fullName evidence="4">Myb-like domain-containing protein</fullName>
    </recommendedName>
</protein>
<feature type="compositionally biased region" description="Basic residues" evidence="1">
    <location>
        <begin position="86"/>
        <end position="96"/>
    </location>
</feature>
<proteinExistence type="predicted"/>
<dbReference type="AlphaFoldDB" id="A0AAV9JFM5"/>
<accession>A0AAV9JFM5</accession>
<organism evidence="2 3">
    <name type="scientific">Oleoguttula mirabilis</name>
    <dbReference type="NCBI Taxonomy" id="1507867"/>
    <lineage>
        <taxon>Eukaryota</taxon>
        <taxon>Fungi</taxon>
        <taxon>Dikarya</taxon>
        <taxon>Ascomycota</taxon>
        <taxon>Pezizomycotina</taxon>
        <taxon>Dothideomycetes</taxon>
        <taxon>Dothideomycetidae</taxon>
        <taxon>Mycosphaerellales</taxon>
        <taxon>Teratosphaeriaceae</taxon>
        <taxon>Oleoguttula</taxon>
    </lineage>
</organism>
<feature type="region of interest" description="Disordered" evidence="1">
    <location>
        <begin position="57"/>
        <end position="96"/>
    </location>
</feature>
<gene>
    <name evidence="2" type="ORF">LTR36_005467</name>
</gene>